<evidence type="ECO:0000313" key="2">
    <source>
        <dbReference type="EMBL" id="ALO15611.1"/>
    </source>
</evidence>
<feature type="domain" description="Sulfotransferase" evidence="1">
    <location>
        <begin position="1"/>
        <end position="181"/>
    </location>
</feature>
<organism evidence="2 3">
    <name type="scientific">Salinivirga cyanobacteriivorans</name>
    <dbReference type="NCBI Taxonomy" id="1307839"/>
    <lineage>
        <taxon>Bacteria</taxon>
        <taxon>Pseudomonadati</taxon>
        <taxon>Bacteroidota</taxon>
        <taxon>Bacteroidia</taxon>
        <taxon>Bacteroidales</taxon>
        <taxon>Salinivirgaceae</taxon>
        <taxon>Salinivirga</taxon>
    </lineage>
</organism>
<dbReference type="OrthoDB" id="1441538at2"/>
<dbReference type="Gene3D" id="3.40.50.300">
    <property type="entry name" value="P-loop containing nucleotide triphosphate hydrolases"/>
    <property type="match status" value="1"/>
</dbReference>
<dbReference type="KEGG" id="blq:L21SP5_01972"/>
<sequence>MGLAKSGTTAISALLAQRTGNTVLLDTPHFWFPNNIRLFNKQVQLKQHLIKHSEILNYKILKEPNFTLLFDQFQQLFPSSKFVFIVRNPWDNIRSILNRVNIEGNLLHLNDKETIPPGWKSVFNDSFSDKEHYIDKLAEYWVINTDIYVENKESFILVKYEDFVNNKLNYIDELVKKLELKNPRLPLDVNTQYQPKGESYIDINQFFETNIQKIDRICLPNYHAIFKV</sequence>
<keyword evidence="3" id="KW-1185">Reference proteome</keyword>
<dbReference type="AlphaFoldDB" id="A0A0S2I005"/>
<keyword evidence="2" id="KW-0808">Transferase</keyword>
<name>A0A0S2I005_9BACT</name>
<dbReference type="GO" id="GO:0016740">
    <property type="term" value="F:transferase activity"/>
    <property type="evidence" value="ECO:0007669"/>
    <property type="project" value="UniProtKB-KW"/>
</dbReference>
<accession>A0A0S2I005</accession>
<dbReference type="EMBL" id="CP013118">
    <property type="protein sequence ID" value="ALO15611.1"/>
    <property type="molecule type" value="Genomic_DNA"/>
</dbReference>
<dbReference type="SUPFAM" id="SSF52540">
    <property type="entry name" value="P-loop containing nucleoside triphosphate hydrolases"/>
    <property type="match status" value="1"/>
</dbReference>
<dbReference type="RefSeq" id="WP_157754616.1">
    <property type="nucleotide sequence ID" value="NZ_CP013118.1"/>
</dbReference>
<dbReference type="Pfam" id="PF00685">
    <property type="entry name" value="Sulfotransfer_1"/>
    <property type="match status" value="1"/>
</dbReference>
<dbReference type="InterPro" id="IPR000863">
    <property type="entry name" value="Sulfotransferase_dom"/>
</dbReference>
<evidence type="ECO:0000313" key="3">
    <source>
        <dbReference type="Proteomes" id="UP000064893"/>
    </source>
</evidence>
<dbReference type="InterPro" id="IPR027417">
    <property type="entry name" value="P-loop_NTPase"/>
</dbReference>
<dbReference type="Proteomes" id="UP000064893">
    <property type="component" value="Chromosome"/>
</dbReference>
<gene>
    <name evidence="2" type="ORF">L21SP5_01972</name>
</gene>
<protein>
    <submittedName>
        <fullName evidence="2">Sulfotransferase domain protein</fullName>
    </submittedName>
</protein>
<evidence type="ECO:0000259" key="1">
    <source>
        <dbReference type="Pfam" id="PF00685"/>
    </source>
</evidence>
<dbReference type="STRING" id="1307839.L21SP5_01972"/>
<proteinExistence type="predicted"/>
<reference evidence="2 3" key="1">
    <citation type="submission" date="2015-11" db="EMBL/GenBank/DDBJ databases">
        <title>Description and complete genome sequence of a novel strain predominating in hypersaline microbial mats and representing a new family of the Bacteriodetes phylum.</title>
        <authorList>
            <person name="Spring S."/>
            <person name="Bunk B."/>
            <person name="Sproer C."/>
            <person name="Klenk H.-P."/>
        </authorList>
    </citation>
    <scope>NUCLEOTIDE SEQUENCE [LARGE SCALE GENOMIC DNA]</scope>
    <source>
        <strain evidence="2 3">L21-Spi-D4</strain>
    </source>
</reference>